<evidence type="ECO:0000313" key="2">
    <source>
        <dbReference type="EMBL" id="CAK1602318.1"/>
    </source>
</evidence>
<evidence type="ECO:0000256" key="1">
    <source>
        <dbReference type="SAM" id="MobiDB-lite"/>
    </source>
</evidence>
<name>A0AAV1M3N8_9NEOP</name>
<accession>A0AAV1M3N8</accession>
<proteinExistence type="predicted"/>
<feature type="compositionally biased region" description="Polar residues" evidence="1">
    <location>
        <begin position="36"/>
        <end position="45"/>
    </location>
</feature>
<dbReference type="EMBL" id="CAVLGL010000137">
    <property type="protein sequence ID" value="CAK1602318.1"/>
    <property type="molecule type" value="Genomic_DNA"/>
</dbReference>
<protein>
    <submittedName>
        <fullName evidence="2">Uncharacterized protein</fullName>
    </submittedName>
</protein>
<keyword evidence="3" id="KW-1185">Reference proteome</keyword>
<organism evidence="2 3">
    <name type="scientific">Parnassius mnemosyne</name>
    <name type="common">clouded apollo</name>
    <dbReference type="NCBI Taxonomy" id="213953"/>
    <lineage>
        <taxon>Eukaryota</taxon>
        <taxon>Metazoa</taxon>
        <taxon>Ecdysozoa</taxon>
        <taxon>Arthropoda</taxon>
        <taxon>Hexapoda</taxon>
        <taxon>Insecta</taxon>
        <taxon>Pterygota</taxon>
        <taxon>Neoptera</taxon>
        <taxon>Endopterygota</taxon>
        <taxon>Lepidoptera</taxon>
        <taxon>Glossata</taxon>
        <taxon>Ditrysia</taxon>
        <taxon>Papilionoidea</taxon>
        <taxon>Papilionidae</taxon>
        <taxon>Parnassiinae</taxon>
        <taxon>Parnassini</taxon>
        <taxon>Parnassius</taxon>
        <taxon>Driopa</taxon>
    </lineage>
</organism>
<dbReference type="Proteomes" id="UP001314205">
    <property type="component" value="Unassembled WGS sequence"/>
</dbReference>
<feature type="region of interest" description="Disordered" evidence="1">
    <location>
        <begin position="16"/>
        <end position="45"/>
    </location>
</feature>
<gene>
    <name evidence="2" type="ORF">PARMNEM_LOCUS20841</name>
</gene>
<evidence type="ECO:0000313" key="3">
    <source>
        <dbReference type="Proteomes" id="UP001314205"/>
    </source>
</evidence>
<sequence>MVFHLRRILAGSRERFRTHPRPHLRWPPHGGLSSGEDYSSPTSFSGKAHQNTWRALLLGLQFNMRNGRPRVRCAKTMGPGKKLALKASAFLTPAADLVYGSAAN</sequence>
<comment type="caution">
    <text evidence="2">The sequence shown here is derived from an EMBL/GenBank/DDBJ whole genome shotgun (WGS) entry which is preliminary data.</text>
</comment>
<reference evidence="2 3" key="1">
    <citation type="submission" date="2023-11" db="EMBL/GenBank/DDBJ databases">
        <authorList>
            <person name="Hedman E."/>
            <person name="Englund M."/>
            <person name="Stromberg M."/>
            <person name="Nyberg Akerstrom W."/>
            <person name="Nylinder S."/>
            <person name="Jareborg N."/>
            <person name="Kallberg Y."/>
            <person name="Kronander E."/>
        </authorList>
    </citation>
    <scope>NUCLEOTIDE SEQUENCE [LARGE SCALE GENOMIC DNA]</scope>
</reference>
<dbReference type="AlphaFoldDB" id="A0AAV1M3N8"/>